<comment type="caution">
    <text evidence="2">The sequence shown here is derived from an EMBL/GenBank/DDBJ whole genome shotgun (WGS) entry which is preliminary data.</text>
</comment>
<protein>
    <submittedName>
        <fullName evidence="2">Uncharacterized protein</fullName>
    </submittedName>
</protein>
<dbReference type="AlphaFoldDB" id="A0A395RG12"/>
<dbReference type="EMBL" id="PXOF01000240">
    <property type="protein sequence ID" value="RGP59025.1"/>
    <property type="molecule type" value="Genomic_DNA"/>
</dbReference>
<keyword evidence="3" id="KW-1185">Reference proteome</keyword>
<evidence type="ECO:0000256" key="1">
    <source>
        <dbReference type="SAM" id="MobiDB-lite"/>
    </source>
</evidence>
<accession>A0A395RG12</accession>
<name>A0A395RG12_FUSSP</name>
<dbReference type="Proteomes" id="UP000266152">
    <property type="component" value="Unassembled WGS sequence"/>
</dbReference>
<proteinExistence type="predicted"/>
<gene>
    <name evidence="2" type="ORF">FSPOR_11605</name>
</gene>
<evidence type="ECO:0000313" key="3">
    <source>
        <dbReference type="Proteomes" id="UP000266152"/>
    </source>
</evidence>
<sequence>MLQIIHNIEEDGEEDLEAQHTDPNASTEIRRELDENDGNGDISVDIEITYETAVRAFMQAMLENSLSQHKDIKTNPINCPLCQEDDTITDPR</sequence>
<feature type="region of interest" description="Disordered" evidence="1">
    <location>
        <begin position="1"/>
        <end position="41"/>
    </location>
</feature>
<reference evidence="2 3" key="1">
    <citation type="journal article" date="2018" name="PLoS Pathog.">
        <title>Evolution of structural diversity of trichothecenes, a family of toxins produced by plant pathogenic and entomopathogenic fungi.</title>
        <authorList>
            <person name="Proctor R.H."/>
            <person name="McCormick S.P."/>
            <person name="Kim H.S."/>
            <person name="Cardoza R.E."/>
            <person name="Stanley A.M."/>
            <person name="Lindo L."/>
            <person name="Kelly A."/>
            <person name="Brown D.W."/>
            <person name="Lee T."/>
            <person name="Vaughan M.M."/>
            <person name="Alexander N.J."/>
            <person name="Busman M."/>
            <person name="Gutierrez S."/>
        </authorList>
    </citation>
    <scope>NUCLEOTIDE SEQUENCE [LARGE SCALE GENOMIC DNA]</scope>
    <source>
        <strain evidence="2 3">NRRL 3299</strain>
    </source>
</reference>
<evidence type="ECO:0000313" key="2">
    <source>
        <dbReference type="EMBL" id="RGP59025.1"/>
    </source>
</evidence>
<organism evidence="2 3">
    <name type="scientific">Fusarium sporotrichioides</name>
    <dbReference type="NCBI Taxonomy" id="5514"/>
    <lineage>
        <taxon>Eukaryota</taxon>
        <taxon>Fungi</taxon>
        <taxon>Dikarya</taxon>
        <taxon>Ascomycota</taxon>
        <taxon>Pezizomycotina</taxon>
        <taxon>Sordariomycetes</taxon>
        <taxon>Hypocreomycetidae</taxon>
        <taxon>Hypocreales</taxon>
        <taxon>Nectriaceae</taxon>
        <taxon>Fusarium</taxon>
    </lineage>
</organism>